<name>A0A1Y5U108_9RHOB</name>
<protein>
    <submittedName>
        <fullName evidence="1">Uncharacterized protein</fullName>
    </submittedName>
</protein>
<dbReference type="Proteomes" id="UP000193900">
    <property type="component" value="Unassembled WGS sequence"/>
</dbReference>
<organism evidence="1 2">
    <name type="scientific">Roseisalinus antarcticus</name>
    <dbReference type="NCBI Taxonomy" id="254357"/>
    <lineage>
        <taxon>Bacteria</taxon>
        <taxon>Pseudomonadati</taxon>
        <taxon>Pseudomonadota</taxon>
        <taxon>Alphaproteobacteria</taxon>
        <taxon>Rhodobacterales</taxon>
        <taxon>Roseobacteraceae</taxon>
        <taxon>Roseisalinus</taxon>
    </lineage>
</organism>
<dbReference type="EMBL" id="FWFZ01000085">
    <property type="protein sequence ID" value="SLN78007.1"/>
    <property type="molecule type" value="Genomic_DNA"/>
</dbReference>
<dbReference type="RefSeq" id="WP_143535729.1">
    <property type="nucleotide sequence ID" value="NZ_FWFZ01000085.1"/>
</dbReference>
<dbReference type="AlphaFoldDB" id="A0A1Y5U108"/>
<dbReference type="OrthoDB" id="9849586at2"/>
<evidence type="ECO:0000313" key="1">
    <source>
        <dbReference type="EMBL" id="SLN78007.1"/>
    </source>
</evidence>
<reference evidence="1 2" key="1">
    <citation type="submission" date="2017-03" db="EMBL/GenBank/DDBJ databases">
        <authorList>
            <person name="Afonso C.L."/>
            <person name="Miller P.J."/>
            <person name="Scott M.A."/>
            <person name="Spackman E."/>
            <person name="Goraichik I."/>
            <person name="Dimitrov K.M."/>
            <person name="Suarez D.L."/>
            <person name="Swayne D.E."/>
        </authorList>
    </citation>
    <scope>NUCLEOTIDE SEQUENCE [LARGE SCALE GENOMIC DNA]</scope>
    <source>
        <strain evidence="1 2">CECT 7023</strain>
    </source>
</reference>
<keyword evidence="2" id="KW-1185">Reference proteome</keyword>
<gene>
    <name evidence="1" type="ORF">ROA7023_04653</name>
</gene>
<accession>A0A1Y5U108</accession>
<sequence>MIKGSENRELTAVEQVKFQGEFIEAAEQDENFVADGGKIYWAIDTNIIYFLIDPIGRAFPDDEQQTGYATIFTNDPRRAVEILAEALANYIVEDLSPNAPLFVPPSIDRQVFLLVEGLSQEGAVAADELEGNNIGAKANQLANWLANSSESDDKSDVIAAKLLNLALLRKTTSQLARLERLLESGRIVIAGISAANLPKPLPFAMEVSDSEGKGYLRQLLEEGVWRSFLGGLIPGRNKGKAFETKASALSTLHRWNDRLARLHKNAPNTAPVKINFLTGDTPLVTTRSHFLPTNVPSAHAELMNFCDTHFRHPRGLLADLPMLKFPDEDRLNNTHFFDLWSHWTLGEDAQDQAEISENIQQNWAEFLSKAVLNYDFDQRTNDLEDWQLRSITAFESWREKREDRIEEEISEFWERCFYFATQGLVRFGSASTMRPNARNAPPVYLESWSSTYNLISQIVNWNSPSEFDAEKYKSGLALIDREFKGRAESERDARYAYYIAHAVLFAARGNWSISSKVAAFAQRFARTQTSRPGEANGREAIYIQAFCLRHAARNLEDLEPLPELVKRAREIAKGEQDAAFSKGIERHDSIAIRFDAEIEAINITAWLFRRFSTNSFDLVEENETLSRLIESSKGLLEKVENCYETSKASAENDPESEKRCAVIFRLRVRMLVNLLGLSVFRRDQKFDTVLQRELFRKSEEIEIEYEKLHSSTQSHCFSAYGKMIRSSVAYLTTKDSQKKKEFQNQIVDLTSNDKRNQMATFPYDKGVQGRLSWLRAIAEVET</sequence>
<evidence type="ECO:0000313" key="2">
    <source>
        <dbReference type="Proteomes" id="UP000193900"/>
    </source>
</evidence>
<proteinExistence type="predicted"/>